<feature type="non-terminal residue" evidence="1">
    <location>
        <position position="1"/>
    </location>
</feature>
<reference evidence="1 2" key="1">
    <citation type="submission" date="2014-04" db="EMBL/GenBank/DDBJ databases">
        <authorList>
            <consortium name="DOE Joint Genome Institute"/>
            <person name="Kuo A."/>
            <person name="Kohler A."/>
            <person name="Jargeat P."/>
            <person name="Nagy L.G."/>
            <person name="Floudas D."/>
            <person name="Copeland A."/>
            <person name="Barry K.W."/>
            <person name="Cichocki N."/>
            <person name="Veneault-Fourrey C."/>
            <person name="LaButti K."/>
            <person name="Lindquist E.A."/>
            <person name="Lipzen A."/>
            <person name="Lundell T."/>
            <person name="Morin E."/>
            <person name="Murat C."/>
            <person name="Sun H."/>
            <person name="Tunlid A."/>
            <person name="Henrissat B."/>
            <person name="Grigoriev I.V."/>
            <person name="Hibbett D.S."/>
            <person name="Martin F."/>
            <person name="Nordberg H.P."/>
            <person name="Cantor M.N."/>
            <person name="Hua S.X."/>
        </authorList>
    </citation>
    <scope>NUCLEOTIDE SEQUENCE [LARGE SCALE GENOMIC DNA]</scope>
    <source>
        <strain evidence="1 2">Ve08.2h10</strain>
    </source>
</reference>
<dbReference type="OrthoDB" id="2679880at2759"/>
<sequence length="83" mass="9637">PERKRARTIRELAVELNIPNLQDHIQTFLYQQQHPDKECNLEDIPLVDCPVYDGKISVFNSASATFYTLSDISGIMCMWCEYI</sequence>
<dbReference type="Proteomes" id="UP000054538">
    <property type="component" value="Unassembled WGS sequence"/>
</dbReference>
<proteinExistence type="predicted"/>
<evidence type="ECO:0000313" key="2">
    <source>
        <dbReference type="Proteomes" id="UP000054538"/>
    </source>
</evidence>
<name>A0A0D0DF22_9AGAM</name>
<evidence type="ECO:0000313" key="1">
    <source>
        <dbReference type="EMBL" id="KIK76235.1"/>
    </source>
</evidence>
<dbReference type="EMBL" id="KN827600">
    <property type="protein sequence ID" value="KIK76235.1"/>
    <property type="molecule type" value="Genomic_DNA"/>
</dbReference>
<reference evidence="2" key="2">
    <citation type="submission" date="2015-01" db="EMBL/GenBank/DDBJ databases">
        <title>Evolutionary Origins and Diversification of the Mycorrhizal Mutualists.</title>
        <authorList>
            <consortium name="DOE Joint Genome Institute"/>
            <consortium name="Mycorrhizal Genomics Consortium"/>
            <person name="Kohler A."/>
            <person name="Kuo A."/>
            <person name="Nagy L.G."/>
            <person name="Floudas D."/>
            <person name="Copeland A."/>
            <person name="Barry K.W."/>
            <person name="Cichocki N."/>
            <person name="Veneault-Fourrey C."/>
            <person name="LaButti K."/>
            <person name="Lindquist E.A."/>
            <person name="Lipzen A."/>
            <person name="Lundell T."/>
            <person name="Morin E."/>
            <person name="Murat C."/>
            <person name="Riley R."/>
            <person name="Ohm R."/>
            <person name="Sun H."/>
            <person name="Tunlid A."/>
            <person name="Henrissat B."/>
            <person name="Grigoriev I.V."/>
            <person name="Hibbett D.S."/>
            <person name="Martin F."/>
        </authorList>
    </citation>
    <scope>NUCLEOTIDE SEQUENCE [LARGE SCALE GENOMIC DNA]</scope>
    <source>
        <strain evidence="2">Ve08.2h10</strain>
    </source>
</reference>
<accession>A0A0D0DF22</accession>
<dbReference type="AlphaFoldDB" id="A0A0D0DF22"/>
<protein>
    <submittedName>
        <fullName evidence="1">Uncharacterized protein</fullName>
    </submittedName>
</protein>
<keyword evidence="2" id="KW-1185">Reference proteome</keyword>
<dbReference type="HOGENOM" id="CLU_006344_15_2_1"/>
<organism evidence="1 2">
    <name type="scientific">Paxillus rubicundulus Ve08.2h10</name>
    <dbReference type="NCBI Taxonomy" id="930991"/>
    <lineage>
        <taxon>Eukaryota</taxon>
        <taxon>Fungi</taxon>
        <taxon>Dikarya</taxon>
        <taxon>Basidiomycota</taxon>
        <taxon>Agaricomycotina</taxon>
        <taxon>Agaricomycetes</taxon>
        <taxon>Agaricomycetidae</taxon>
        <taxon>Boletales</taxon>
        <taxon>Paxilineae</taxon>
        <taxon>Paxillaceae</taxon>
        <taxon>Paxillus</taxon>
    </lineage>
</organism>
<feature type="non-terminal residue" evidence="1">
    <location>
        <position position="83"/>
    </location>
</feature>
<gene>
    <name evidence="1" type="ORF">PAXRUDRAFT_53927</name>
</gene>
<dbReference type="InParanoid" id="A0A0D0DF22"/>